<evidence type="ECO:0000313" key="2">
    <source>
        <dbReference type="Proteomes" id="UP000321926"/>
    </source>
</evidence>
<organism evidence="1 2">
    <name type="scientific">Pontibacter qinzhouensis</name>
    <dbReference type="NCBI Taxonomy" id="2603253"/>
    <lineage>
        <taxon>Bacteria</taxon>
        <taxon>Pseudomonadati</taxon>
        <taxon>Bacteroidota</taxon>
        <taxon>Cytophagia</taxon>
        <taxon>Cytophagales</taxon>
        <taxon>Hymenobacteraceae</taxon>
        <taxon>Pontibacter</taxon>
    </lineage>
</organism>
<gene>
    <name evidence="1" type="ORF">FVR03_21835</name>
</gene>
<reference evidence="1 2" key="1">
    <citation type="submission" date="2019-08" db="EMBL/GenBank/DDBJ databases">
        <authorList>
            <person name="Shi S."/>
        </authorList>
    </citation>
    <scope>NUCLEOTIDE SEQUENCE [LARGE SCALE GENOMIC DNA]</scope>
    <source>
        <strain evidence="1 2">GY10130</strain>
    </source>
</reference>
<dbReference type="SUPFAM" id="SSF141694">
    <property type="entry name" value="AF2212/PG0164-like"/>
    <property type="match status" value="1"/>
</dbReference>
<protein>
    <submittedName>
        <fullName evidence="1">DUF1905 domain-containing protein</fullName>
    </submittedName>
</protein>
<dbReference type="InterPro" id="IPR015018">
    <property type="entry name" value="DUF1905"/>
</dbReference>
<keyword evidence="2" id="KW-1185">Reference proteome</keyword>
<sequence>MFPIQLNTHIGYLPKLKLHYLEISEEVVQSLGGKFKVRMICTVNSKVTFQCGLVALGQGRGYITISGSRMKKASLSRGDQVSVLLENDDSEYGVEVPEELEELLRQDEEGNQRFSQLAMGMKRYIIQYVAGVKSSQLRIDRALLLIGNLKQLQPGKETFREMLGKGKREV</sequence>
<proteinExistence type="predicted"/>
<dbReference type="Pfam" id="PF13376">
    <property type="entry name" value="OmdA"/>
    <property type="match status" value="1"/>
</dbReference>
<name>A0A5C8IZT5_9BACT</name>
<dbReference type="OrthoDB" id="959664at2"/>
<accession>A0A5C8IZT5</accession>
<dbReference type="InterPro" id="IPR037079">
    <property type="entry name" value="AF2212/PG0164-like_sf"/>
</dbReference>
<dbReference type="AlphaFoldDB" id="A0A5C8IZT5"/>
<evidence type="ECO:0000313" key="1">
    <source>
        <dbReference type="EMBL" id="TXK26405.1"/>
    </source>
</evidence>
<dbReference type="Gene3D" id="2.40.30.100">
    <property type="entry name" value="AF2212/PG0164-like"/>
    <property type="match status" value="1"/>
</dbReference>
<dbReference type="Proteomes" id="UP000321926">
    <property type="component" value="Unassembled WGS sequence"/>
</dbReference>
<dbReference type="RefSeq" id="WP_147923902.1">
    <property type="nucleotide sequence ID" value="NZ_VRTY01000129.1"/>
</dbReference>
<dbReference type="Pfam" id="PF08922">
    <property type="entry name" value="DUF1905"/>
    <property type="match status" value="1"/>
</dbReference>
<dbReference type="EMBL" id="VRTY01000129">
    <property type="protein sequence ID" value="TXK26405.1"/>
    <property type="molecule type" value="Genomic_DNA"/>
</dbReference>
<comment type="caution">
    <text evidence="1">The sequence shown here is derived from an EMBL/GenBank/DDBJ whole genome shotgun (WGS) entry which is preliminary data.</text>
</comment>